<name>A0ABQ9X4V8_9EUKA</name>
<proteinExistence type="predicted"/>
<organism evidence="1 2">
    <name type="scientific">Blattamonas nauphoetae</name>
    <dbReference type="NCBI Taxonomy" id="2049346"/>
    <lineage>
        <taxon>Eukaryota</taxon>
        <taxon>Metamonada</taxon>
        <taxon>Preaxostyla</taxon>
        <taxon>Oxymonadida</taxon>
        <taxon>Blattamonas</taxon>
    </lineage>
</organism>
<accession>A0ABQ9X4V8</accession>
<dbReference type="Proteomes" id="UP001281761">
    <property type="component" value="Unassembled WGS sequence"/>
</dbReference>
<dbReference type="EMBL" id="JARBJD010000220">
    <property type="protein sequence ID" value="KAK2946732.1"/>
    <property type="molecule type" value="Genomic_DNA"/>
</dbReference>
<keyword evidence="2" id="KW-1185">Reference proteome</keyword>
<evidence type="ECO:0000313" key="1">
    <source>
        <dbReference type="EMBL" id="KAK2946732.1"/>
    </source>
</evidence>
<protein>
    <submittedName>
        <fullName evidence="1">Uncharacterized protein</fullName>
    </submittedName>
</protein>
<gene>
    <name evidence="1" type="ORF">BLNAU_18328</name>
</gene>
<sequence>MLLLLLDNTDAYTPITESSPPAACRVVVVEFPTLTKTGTSTVLLIGDNPRLQFLTTCKVIAASLPGTPIDVGSSPPIFTISDAPRVHKILCRHGPNIGEMMVSLEGRYFAVGKYTVTFEGSPSLALDVSFAEDQKGKQTQFSSSVSVGPGGNDKRLALGETYKCEWNLKNSRSSFHLCRPCRAFCVECIPIADRHGSLIRSSSVDLKLFQISSGLFEFCNGVIAYEPSSTANSEIRAANSDLCSWTTGAIEI</sequence>
<reference evidence="1 2" key="1">
    <citation type="journal article" date="2022" name="bioRxiv">
        <title>Genomics of Preaxostyla Flagellates Illuminates Evolutionary Transitions and the Path Towards Mitochondrial Loss.</title>
        <authorList>
            <person name="Novak L.V.F."/>
            <person name="Treitli S.C."/>
            <person name="Pyrih J."/>
            <person name="Halakuc P."/>
            <person name="Pipaliya S.V."/>
            <person name="Vacek V."/>
            <person name="Brzon O."/>
            <person name="Soukal P."/>
            <person name="Eme L."/>
            <person name="Dacks J.B."/>
            <person name="Karnkowska A."/>
            <person name="Elias M."/>
            <person name="Hampl V."/>
        </authorList>
    </citation>
    <scope>NUCLEOTIDE SEQUENCE [LARGE SCALE GENOMIC DNA]</scope>
    <source>
        <strain evidence="1">NAU3</strain>
        <tissue evidence="1">Gut</tissue>
    </source>
</reference>
<evidence type="ECO:0000313" key="2">
    <source>
        <dbReference type="Proteomes" id="UP001281761"/>
    </source>
</evidence>
<comment type="caution">
    <text evidence="1">The sequence shown here is derived from an EMBL/GenBank/DDBJ whole genome shotgun (WGS) entry which is preliminary data.</text>
</comment>